<evidence type="ECO:0000313" key="3">
    <source>
        <dbReference type="Proteomes" id="UP000785679"/>
    </source>
</evidence>
<dbReference type="AlphaFoldDB" id="A0A8J8NR92"/>
<organism evidence="2 3">
    <name type="scientific">Halteria grandinella</name>
    <dbReference type="NCBI Taxonomy" id="5974"/>
    <lineage>
        <taxon>Eukaryota</taxon>
        <taxon>Sar</taxon>
        <taxon>Alveolata</taxon>
        <taxon>Ciliophora</taxon>
        <taxon>Intramacronucleata</taxon>
        <taxon>Spirotrichea</taxon>
        <taxon>Stichotrichia</taxon>
        <taxon>Sporadotrichida</taxon>
        <taxon>Halteriidae</taxon>
        <taxon>Halteria</taxon>
    </lineage>
</organism>
<sequence>MITKGILNTSAPQHQIFKDNMRKLNPQTQTDQYYKAFRLSEPVEQKPGRFQGSERFLRRNQENKRIVGLFARAQQRIEDLEGIKESLRRYQRGSSLVEQMKKQVKSSKQLSSIRAEGTTDEGHYKTADQRQHDLRLEVSDGGDDSIEILYQEGAENNPLSQRRCDQVTQRLYHSKTKSSEAKFLEQRELLKVKSALNHKKKKTHPLQNRIEDIRIKSRLRASRVSADVVVPNDQHTILSVRTCHTRRPTAQQLGVNSSLDSLPKNTTGHRKTTSMELTRRQSEEALLKQQMQLRGKLMNYVAGDDGSKVDEPRIIDRQEYQLKKREEVSYADGLALFNKWQARQEGLTMLR</sequence>
<evidence type="ECO:0000313" key="2">
    <source>
        <dbReference type="EMBL" id="TNV78731.1"/>
    </source>
</evidence>
<keyword evidence="3" id="KW-1185">Reference proteome</keyword>
<dbReference type="Proteomes" id="UP000785679">
    <property type="component" value="Unassembled WGS sequence"/>
</dbReference>
<reference evidence="2" key="1">
    <citation type="submission" date="2019-06" db="EMBL/GenBank/DDBJ databases">
        <authorList>
            <person name="Zheng W."/>
        </authorList>
    </citation>
    <scope>NUCLEOTIDE SEQUENCE</scope>
    <source>
        <strain evidence="2">QDHG01</strain>
    </source>
</reference>
<feature type="compositionally biased region" description="Basic and acidic residues" evidence="1">
    <location>
        <begin position="120"/>
        <end position="135"/>
    </location>
</feature>
<dbReference type="EMBL" id="RRYP01009933">
    <property type="protein sequence ID" value="TNV78731.1"/>
    <property type="molecule type" value="Genomic_DNA"/>
</dbReference>
<name>A0A8J8NR92_HALGN</name>
<accession>A0A8J8NR92</accession>
<gene>
    <name evidence="2" type="ORF">FGO68_gene15582</name>
</gene>
<evidence type="ECO:0000256" key="1">
    <source>
        <dbReference type="SAM" id="MobiDB-lite"/>
    </source>
</evidence>
<protein>
    <submittedName>
        <fullName evidence="2">Uncharacterized protein</fullName>
    </submittedName>
</protein>
<proteinExistence type="predicted"/>
<feature type="compositionally biased region" description="Polar residues" evidence="1">
    <location>
        <begin position="256"/>
        <end position="266"/>
    </location>
</feature>
<feature type="region of interest" description="Disordered" evidence="1">
    <location>
        <begin position="98"/>
        <end position="135"/>
    </location>
</feature>
<comment type="caution">
    <text evidence="2">The sequence shown here is derived from an EMBL/GenBank/DDBJ whole genome shotgun (WGS) entry which is preliminary data.</text>
</comment>
<feature type="region of interest" description="Disordered" evidence="1">
    <location>
        <begin position="256"/>
        <end position="278"/>
    </location>
</feature>